<feature type="domain" description="Chorismatase FkbO/Hyg5-like N-terminal" evidence="1">
    <location>
        <begin position="62"/>
        <end position="191"/>
    </location>
</feature>
<evidence type="ECO:0000259" key="1">
    <source>
        <dbReference type="Pfam" id="PF21168"/>
    </source>
</evidence>
<sequence>MSLAFCSDLRRPLPAAGDAFDEKCVLGGALVGNPSASRSPWPWPVQAVLAPVLGDTRDSVQERWTADGECQAGEFKGIAFRRSRDILFGVIELDEHAFSAAGETRSLQAATEEAYRRIFQLLAAQDLPHLWRVWNYLADINRDTNGLERYRQFNIGRYDAFVAFDRAATGNVPAACTIGLRQGRLSVAFIAGRLAARPVENPRQVSAYYYPAEYGPRSPTFSRAVLLTLPGQASLFISGTASIVGHRTVHPGDVAGQSREALANVEALIVEAKRLSPAAAFTQAGLAYRVYVRHAADYPVVRDVLAERLGEAAEVLFVQADICRHDLLVEIEAIASTALGSC</sequence>
<dbReference type="EMBL" id="CP001715">
    <property type="protein sequence ID" value="ACV33696.1"/>
    <property type="molecule type" value="Genomic_DNA"/>
</dbReference>
<dbReference type="InterPro" id="IPR049368">
    <property type="entry name" value="FkbO_Hyg5-like_N"/>
</dbReference>
<dbReference type="STRING" id="522306.CAP2UW1_0339"/>
<dbReference type="KEGG" id="app:CAP2UW1_0339"/>
<gene>
    <name evidence="2" type="ordered locus">CAP2UW1_0339</name>
</gene>
<dbReference type="AlphaFoldDB" id="C7RKA5"/>
<dbReference type="InterPro" id="IPR035959">
    <property type="entry name" value="RutC-like_sf"/>
</dbReference>
<reference evidence="2" key="2">
    <citation type="submission" date="2009-09" db="EMBL/GenBank/DDBJ databases">
        <title>Complete sequence of chromosome of Candidatus Accumulibacter phosphatis clade IIA str. UW-1.</title>
        <authorList>
            <consortium name="US DOE Joint Genome Institute"/>
            <person name="Martin H.G."/>
            <person name="Ivanova N."/>
            <person name="Kunin V."/>
            <person name="Warnecke F."/>
            <person name="Barry K."/>
            <person name="He S."/>
            <person name="Salamov A."/>
            <person name="Szeto E."/>
            <person name="Dalin E."/>
            <person name="Pangilinan J.L."/>
            <person name="Lapidus A."/>
            <person name="Lowry S."/>
            <person name="Kyrpides N.C."/>
            <person name="McMahon K.D."/>
            <person name="Hugenholtz P."/>
        </authorList>
    </citation>
    <scope>NUCLEOTIDE SEQUENCE [LARGE SCALE GENOMIC DNA]</scope>
    <source>
        <strain evidence="2">UW-1</strain>
    </source>
</reference>
<dbReference type="eggNOG" id="COG0251">
    <property type="taxonomic scope" value="Bacteria"/>
</dbReference>
<protein>
    <submittedName>
        <fullName evidence="2">Endoribonuclease L-PSP</fullName>
    </submittedName>
</protein>
<proteinExistence type="predicted"/>
<name>C7RKA5_ACCRE</name>
<dbReference type="CDD" id="cd06153">
    <property type="entry name" value="YjgF_YER057c_UK114_like_5"/>
    <property type="match status" value="1"/>
</dbReference>
<dbReference type="OrthoDB" id="1114505at2"/>
<accession>C7RKA5</accession>
<dbReference type="HOGENOM" id="CLU_060951_0_0_4"/>
<dbReference type="Gene3D" id="3.30.1330.40">
    <property type="entry name" value="RutC-like"/>
    <property type="match status" value="1"/>
</dbReference>
<dbReference type="SUPFAM" id="SSF55298">
    <property type="entry name" value="YjgF-like"/>
    <property type="match status" value="1"/>
</dbReference>
<organism evidence="2">
    <name type="scientific">Accumulibacter regalis</name>
    <dbReference type="NCBI Taxonomy" id="522306"/>
    <lineage>
        <taxon>Bacteria</taxon>
        <taxon>Pseudomonadati</taxon>
        <taxon>Pseudomonadota</taxon>
        <taxon>Betaproteobacteria</taxon>
        <taxon>Candidatus Accumulibacter</taxon>
    </lineage>
</organism>
<reference evidence="2" key="1">
    <citation type="submission" date="2009-08" db="EMBL/GenBank/DDBJ databases">
        <authorList>
            <consortium name="US DOE Joint Genome Institute"/>
            <person name="Lucas S."/>
            <person name="Copeland A."/>
            <person name="Lapidus A."/>
            <person name="Glavina del Rio T."/>
            <person name="Dalin E."/>
            <person name="Tice H."/>
            <person name="Bruce D."/>
            <person name="Barry K."/>
            <person name="Pitluck S."/>
            <person name="Lowry S."/>
            <person name="Larimer F."/>
            <person name="Land M."/>
            <person name="Hauser L."/>
            <person name="Kyrpides N."/>
            <person name="Ivanova N."/>
            <person name="McMahon K.D."/>
            <person name="Hugenholtz P."/>
        </authorList>
    </citation>
    <scope>NUCLEOTIDE SEQUENCE</scope>
    <source>
        <strain evidence="2">UW-1</strain>
    </source>
</reference>
<evidence type="ECO:0000313" key="2">
    <source>
        <dbReference type="EMBL" id="ACV33696.1"/>
    </source>
</evidence>
<dbReference type="Pfam" id="PF21168">
    <property type="entry name" value="FkbO_Hyg5-like_N"/>
    <property type="match status" value="1"/>
</dbReference>